<dbReference type="AlphaFoldDB" id="A0A291B9E9"/>
<proteinExistence type="predicted"/>
<evidence type="ECO:0000313" key="2">
    <source>
        <dbReference type="Proteomes" id="UP000218160"/>
    </source>
</evidence>
<name>A0A291B9E9_9GAMM</name>
<dbReference type="EMBL" id="CP020660">
    <property type="protein sequence ID" value="ATF09639.1"/>
    <property type="molecule type" value="Genomic_DNA"/>
</dbReference>
<organism evidence="1 2">
    <name type="scientific">Candidatus Enterovibrio altilux</name>
    <dbReference type="NCBI Taxonomy" id="1927128"/>
    <lineage>
        <taxon>Bacteria</taxon>
        <taxon>Pseudomonadati</taxon>
        <taxon>Pseudomonadota</taxon>
        <taxon>Gammaproteobacteria</taxon>
        <taxon>Vibrionales</taxon>
        <taxon>Vibrionaceae</taxon>
        <taxon>Enterovibrio</taxon>
    </lineage>
</organism>
<evidence type="ECO:0000313" key="1">
    <source>
        <dbReference type="EMBL" id="ATF09639.1"/>
    </source>
</evidence>
<dbReference type="KEGG" id="elux:BTN50_1148"/>
<accession>A0A291B9E9</accession>
<reference evidence="2" key="1">
    <citation type="submission" date="2017-04" db="EMBL/GenBank/DDBJ databases">
        <title>Genome evolution of the luminous symbionts of deep sea anglerfish.</title>
        <authorList>
            <person name="Hendry T.A."/>
        </authorList>
    </citation>
    <scope>NUCLEOTIDE SEQUENCE [LARGE SCALE GENOMIC DNA]</scope>
</reference>
<dbReference type="Proteomes" id="UP000218160">
    <property type="component" value="Chromosome 1"/>
</dbReference>
<gene>
    <name evidence="1" type="ORF">BTN50_1148</name>
</gene>
<sequence length="50" mass="5749">MQCYPNLLKPIRRKIKISADDAYDTGRIKRAAPLRPPKKAIIKSKMIQVI</sequence>
<keyword evidence="2" id="KW-1185">Reference proteome</keyword>
<protein>
    <submittedName>
        <fullName evidence="1">Uncharacterized protein</fullName>
    </submittedName>
</protein>